<accession>A0A4R0NGH9</accession>
<dbReference type="EMBL" id="SJSM01000001">
    <property type="protein sequence ID" value="TCC99268.1"/>
    <property type="molecule type" value="Genomic_DNA"/>
</dbReference>
<organism evidence="1 2">
    <name type="scientific">Pedobacter hiemivivus</name>
    <dbReference type="NCBI Taxonomy" id="2530454"/>
    <lineage>
        <taxon>Bacteria</taxon>
        <taxon>Pseudomonadati</taxon>
        <taxon>Bacteroidota</taxon>
        <taxon>Sphingobacteriia</taxon>
        <taxon>Sphingobacteriales</taxon>
        <taxon>Sphingobacteriaceae</taxon>
        <taxon>Pedobacter</taxon>
    </lineage>
</organism>
<dbReference type="AlphaFoldDB" id="A0A4R0NGH9"/>
<proteinExistence type="predicted"/>
<name>A0A4R0NGH9_9SPHI</name>
<reference evidence="1 2" key="1">
    <citation type="submission" date="2019-02" db="EMBL/GenBank/DDBJ databases">
        <title>Pedobacter sp. RP-3-8 sp. nov., isolated from Arctic soil.</title>
        <authorList>
            <person name="Dahal R.H."/>
        </authorList>
    </citation>
    <scope>NUCLEOTIDE SEQUENCE [LARGE SCALE GENOMIC DNA]</scope>
    <source>
        <strain evidence="1 2">RP-3-8</strain>
    </source>
</reference>
<sequence>MGTTELQSQDFDIEVNLNGKPTTLQVKVEETTDGVAYYECIHSGKSLTQIRKEEDGSWEQIWGDLDQPTINLIGSAISNK</sequence>
<comment type="caution">
    <text evidence="1">The sequence shown here is derived from an EMBL/GenBank/DDBJ whole genome shotgun (WGS) entry which is preliminary data.</text>
</comment>
<dbReference type="OrthoDB" id="676759at2"/>
<protein>
    <submittedName>
        <fullName evidence="1">Uncharacterized protein</fullName>
    </submittedName>
</protein>
<dbReference type="Proteomes" id="UP000291117">
    <property type="component" value="Unassembled WGS sequence"/>
</dbReference>
<evidence type="ECO:0000313" key="1">
    <source>
        <dbReference type="EMBL" id="TCC99268.1"/>
    </source>
</evidence>
<evidence type="ECO:0000313" key="2">
    <source>
        <dbReference type="Proteomes" id="UP000291117"/>
    </source>
</evidence>
<dbReference type="RefSeq" id="WP_131606301.1">
    <property type="nucleotide sequence ID" value="NZ_SJSM01000001.1"/>
</dbReference>
<keyword evidence="2" id="KW-1185">Reference proteome</keyword>
<gene>
    <name evidence="1" type="ORF">EZ444_00890</name>
</gene>